<dbReference type="Proteomes" id="UP001165064">
    <property type="component" value="Unassembled WGS sequence"/>
</dbReference>
<keyword evidence="2" id="KW-1185">Reference proteome</keyword>
<organism evidence="1 2">
    <name type="scientific">Ambrosiozyma monospora</name>
    <name type="common">Yeast</name>
    <name type="synonym">Endomycopsis monosporus</name>
    <dbReference type="NCBI Taxonomy" id="43982"/>
    <lineage>
        <taxon>Eukaryota</taxon>
        <taxon>Fungi</taxon>
        <taxon>Dikarya</taxon>
        <taxon>Ascomycota</taxon>
        <taxon>Saccharomycotina</taxon>
        <taxon>Pichiomycetes</taxon>
        <taxon>Pichiales</taxon>
        <taxon>Pichiaceae</taxon>
        <taxon>Ambrosiozyma</taxon>
    </lineage>
</organism>
<proteinExistence type="predicted"/>
<sequence length="435" mass="48555">MKWATVLGKHLGVSVHEKWNDVMKNMYLPVSNDNVTLEFDTMNSTVAIKQADVVLISYIDDLDDALVSNFDYTQQRAYRDLLYYSEHQSSQGPAMTFPVFNAVTQKLNNVGCGSQTYLAKSVEPFLRFPFAQMSEQNNDDYDTNGGTHPAFPFLTGHGGILQSYLYGLTGLRFSYNVSEDGSINRILDFDPTDLPLLEGDLHIYDFKYLNQSLDISIGSVNATIYHKGDSPITIFVSDRNPESGYYVVQPGSYLNIPVFITEDNFEDSITECAASPYQISEGMHGDVVESIIDGDNSTKWQAENKDVLARVVVDLNSFESISKGHIVWGTRPAARFSVSLIEDVEFIDETYISNLYLSENSTQFNITTVLDKQQVDISSPFDPSTVEVKVYPANYTLFDFGASFTARYVILDIEGVLDKDESKSGGQVAELALFA</sequence>
<evidence type="ECO:0000313" key="2">
    <source>
        <dbReference type="Proteomes" id="UP001165064"/>
    </source>
</evidence>
<protein>
    <submittedName>
        <fullName evidence="1">Unnamed protein product</fullName>
    </submittedName>
</protein>
<gene>
    <name evidence="1" type="ORF">Amon02_000644400</name>
</gene>
<evidence type="ECO:0000313" key="1">
    <source>
        <dbReference type="EMBL" id="GME83846.1"/>
    </source>
</evidence>
<accession>A0ACB5T998</accession>
<comment type="caution">
    <text evidence="1">The sequence shown here is derived from an EMBL/GenBank/DDBJ whole genome shotgun (WGS) entry which is preliminary data.</text>
</comment>
<name>A0ACB5T998_AMBMO</name>
<reference evidence="1" key="1">
    <citation type="submission" date="2023-04" db="EMBL/GenBank/DDBJ databases">
        <title>Ambrosiozyma monospora NBRC 10751.</title>
        <authorList>
            <person name="Ichikawa N."/>
            <person name="Sato H."/>
            <person name="Tonouchi N."/>
        </authorList>
    </citation>
    <scope>NUCLEOTIDE SEQUENCE</scope>
    <source>
        <strain evidence="1">NBRC 10751</strain>
    </source>
</reference>
<dbReference type="EMBL" id="BSXS01005029">
    <property type="protein sequence ID" value="GME83846.1"/>
    <property type="molecule type" value="Genomic_DNA"/>
</dbReference>